<accession>A0ABS7KZ57</accession>
<dbReference type="Proteomes" id="UP001299068">
    <property type="component" value="Unassembled WGS sequence"/>
</dbReference>
<proteinExistence type="predicted"/>
<evidence type="ECO:0000313" key="4">
    <source>
        <dbReference type="Proteomes" id="UP001299068"/>
    </source>
</evidence>
<reference evidence="3 4" key="1">
    <citation type="journal article" date="2021" name="Cell Host Microbe">
        <title>in vivo commensal control of Clostridioides difficile virulence.</title>
        <authorList>
            <person name="Girinathan B.P."/>
            <person name="Dibenedetto N."/>
            <person name="Worley J.N."/>
            <person name="Peltier J."/>
            <person name="Arrieta-Ortiz M.L."/>
            <person name="Rupa Christinal Immanuel S."/>
            <person name="Lavin R."/>
            <person name="Delaney M.L."/>
            <person name="Cummins C."/>
            <person name="Hoffmann M."/>
            <person name="Luo Y."/>
            <person name="Gonzalez-Escalona N."/>
            <person name="Allard M."/>
            <person name="Onderdonk A.B."/>
            <person name="Gerber G.K."/>
            <person name="Sonenshein A.L."/>
            <person name="Baliga N."/>
            <person name="Dupuy B."/>
            <person name="Bry L."/>
        </authorList>
    </citation>
    <scope>NUCLEOTIDE SEQUENCE [LARGE SCALE GENOMIC DNA]</scope>
    <source>
        <strain evidence="3 4">DSM 599</strain>
    </source>
</reference>
<dbReference type="SUPFAM" id="SSF46934">
    <property type="entry name" value="UBA-like"/>
    <property type="match status" value="1"/>
</dbReference>
<dbReference type="EMBL" id="JAIKTU010000009">
    <property type="protein sequence ID" value="MBY0756098.1"/>
    <property type="molecule type" value="Genomic_DNA"/>
</dbReference>
<comment type="caution">
    <text evidence="3">The sequence shown here is derived from an EMBL/GenBank/DDBJ whole genome shotgun (WGS) entry which is preliminary data.</text>
</comment>
<keyword evidence="4" id="KW-1185">Reference proteome</keyword>
<dbReference type="Gene3D" id="1.10.8.10">
    <property type="entry name" value="DNA helicase RuvA subunit, C-terminal domain"/>
    <property type="match status" value="1"/>
</dbReference>
<dbReference type="CDD" id="cd14360">
    <property type="entry name" value="UBA_NAC_like_bac"/>
    <property type="match status" value="1"/>
</dbReference>
<keyword evidence="1" id="KW-1133">Transmembrane helix</keyword>
<dbReference type="Pfam" id="PF14242">
    <property type="entry name" value="DUF4342"/>
    <property type="match status" value="1"/>
</dbReference>
<feature type="domain" description="DUF4342" evidence="2">
    <location>
        <begin position="73"/>
        <end position="143"/>
    </location>
</feature>
<keyword evidence="1" id="KW-0812">Transmembrane</keyword>
<dbReference type="RefSeq" id="WP_221861397.1">
    <property type="nucleotide sequence ID" value="NZ_JAIKTU010000009.1"/>
</dbReference>
<evidence type="ECO:0000256" key="1">
    <source>
        <dbReference type="SAM" id="Phobius"/>
    </source>
</evidence>
<name>A0ABS7KZ57_CLOSR</name>
<dbReference type="InterPro" id="IPR009060">
    <property type="entry name" value="UBA-like_sf"/>
</dbReference>
<feature type="transmembrane region" description="Helical" evidence="1">
    <location>
        <begin position="110"/>
        <end position="133"/>
    </location>
</feature>
<evidence type="ECO:0000313" key="3">
    <source>
        <dbReference type="EMBL" id="MBY0756098.1"/>
    </source>
</evidence>
<gene>
    <name evidence="3" type="ORF">K5V21_11655</name>
</gene>
<keyword evidence="1" id="KW-0472">Membrane</keyword>
<evidence type="ECO:0000259" key="2">
    <source>
        <dbReference type="Pfam" id="PF14242"/>
    </source>
</evidence>
<protein>
    <submittedName>
        <fullName evidence="3">DUF4342 domain-containing protein</fullName>
    </submittedName>
</protein>
<organism evidence="3 4">
    <name type="scientific">Clostridium sardiniense</name>
    <name type="common">Clostridium absonum</name>
    <dbReference type="NCBI Taxonomy" id="29369"/>
    <lineage>
        <taxon>Bacteria</taxon>
        <taxon>Bacillati</taxon>
        <taxon>Bacillota</taxon>
        <taxon>Clostridia</taxon>
        <taxon>Eubacteriales</taxon>
        <taxon>Clostridiaceae</taxon>
        <taxon>Clostridium</taxon>
    </lineage>
</organism>
<sequence length="212" mass="23483">MKEITLEKVDQIRERTGVSYEVAKEALESNNGDVLEALIYIENNVVVPFAEEESSKYDYTKADSSNDGSKRGETIDELKSWLKDTIEKGNVSRIKVKKDDTILVDVPVNAGIAATVIAIIIPPILAFGVIAAVATKLTIEITRCDGSVEVVNKYVEKAAVEVKGKAFEIADIVKGKFNNTKSDFKNIKANRKNSHTDDETVYTYTVNFEDKE</sequence>
<dbReference type="InterPro" id="IPR025642">
    <property type="entry name" value="DUF4342"/>
</dbReference>